<proteinExistence type="predicted"/>
<accession>A0ACB6ZG95</accession>
<gene>
    <name evidence="1" type="ORF">BDM02DRAFT_2283682</name>
</gene>
<organism evidence="1 2">
    <name type="scientific">Thelephora ganbajun</name>
    <name type="common">Ganba fungus</name>
    <dbReference type="NCBI Taxonomy" id="370292"/>
    <lineage>
        <taxon>Eukaryota</taxon>
        <taxon>Fungi</taxon>
        <taxon>Dikarya</taxon>
        <taxon>Basidiomycota</taxon>
        <taxon>Agaricomycotina</taxon>
        <taxon>Agaricomycetes</taxon>
        <taxon>Thelephorales</taxon>
        <taxon>Thelephoraceae</taxon>
        <taxon>Thelephora</taxon>
    </lineage>
</organism>
<reference evidence="1" key="2">
    <citation type="journal article" date="2020" name="Nat. Commun.">
        <title>Large-scale genome sequencing of mycorrhizal fungi provides insights into the early evolution of symbiotic traits.</title>
        <authorList>
            <person name="Miyauchi S."/>
            <person name="Kiss E."/>
            <person name="Kuo A."/>
            <person name="Drula E."/>
            <person name="Kohler A."/>
            <person name="Sanchez-Garcia M."/>
            <person name="Morin E."/>
            <person name="Andreopoulos B."/>
            <person name="Barry K.W."/>
            <person name="Bonito G."/>
            <person name="Buee M."/>
            <person name="Carver A."/>
            <person name="Chen C."/>
            <person name="Cichocki N."/>
            <person name="Clum A."/>
            <person name="Culley D."/>
            <person name="Crous P.W."/>
            <person name="Fauchery L."/>
            <person name="Girlanda M."/>
            <person name="Hayes R.D."/>
            <person name="Keri Z."/>
            <person name="LaButti K."/>
            <person name="Lipzen A."/>
            <person name="Lombard V."/>
            <person name="Magnuson J."/>
            <person name="Maillard F."/>
            <person name="Murat C."/>
            <person name="Nolan M."/>
            <person name="Ohm R.A."/>
            <person name="Pangilinan J."/>
            <person name="Pereira M.F."/>
            <person name="Perotto S."/>
            <person name="Peter M."/>
            <person name="Pfister S."/>
            <person name="Riley R."/>
            <person name="Sitrit Y."/>
            <person name="Stielow J.B."/>
            <person name="Szollosi G."/>
            <person name="Zifcakova L."/>
            <person name="Stursova M."/>
            <person name="Spatafora J.W."/>
            <person name="Tedersoo L."/>
            <person name="Vaario L.M."/>
            <person name="Yamada A."/>
            <person name="Yan M."/>
            <person name="Wang P."/>
            <person name="Xu J."/>
            <person name="Bruns T."/>
            <person name="Baldrian P."/>
            <person name="Vilgalys R."/>
            <person name="Dunand C."/>
            <person name="Henrissat B."/>
            <person name="Grigoriev I.V."/>
            <person name="Hibbett D."/>
            <person name="Nagy L.G."/>
            <person name="Martin F.M."/>
        </authorList>
    </citation>
    <scope>NUCLEOTIDE SEQUENCE</scope>
    <source>
        <strain evidence="1">P2</strain>
    </source>
</reference>
<reference evidence="1" key="1">
    <citation type="submission" date="2019-10" db="EMBL/GenBank/DDBJ databases">
        <authorList>
            <consortium name="DOE Joint Genome Institute"/>
            <person name="Kuo A."/>
            <person name="Miyauchi S."/>
            <person name="Kiss E."/>
            <person name="Drula E."/>
            <person name="Kohler A."/>
            <person name="Sanchez-Garcia M."/>
            <person name="Andreopoulos B."/>
            <person name="Barry K.W."/>
            <person name="Bonito G."/>
            <person name="Buee M."/>
            <person name="Carver A."/>
            <person name="Chen C."/>
            <person name="Cichocki N."/>
            <person name="Clum A."/>
            <person name="Culley D."/>
            <person name="Crous P.W."/>
            <person name="Fauchery L."/>
            <person name="Girlanda M."/>
            <person name="Hayes R."/>
            <person name="Keri Z."/>
            <person name="Labutti K."/>
            <person name="Lipzen A."/>
            <person name="Lombard V."/>
            <person name="Magnuson J."/>
            <person name="Maillard F."/>
            <person name="Morin E."/>
            <person name="Murat C."/>
            <person name="Nolan M."/>
            <person name="Ohm R."/>
            <person name="Pangilinan J."/>
            <person name="Pereira M."/>
            <person name="Perotto S."/>
            <person name="Peter M."/>
            <person name="Riley R."/>
            <person name="Sitrit Y."/>
            <person name="Stielow B."/>
            <person name="Szollosi G."/>
            <person name="Zifcakova L."/>
            <person name="Stursova M."/>
            <person name="Spatafora J.W."/>
            <person name="Tedersoo L."/>
            <person name="Vaario L.-M."/>
            <person name="Yamada A."/>
            <person name="Yan M."/>
            <person name="Wang P."/>
            <person name="Xu J."/>
            <person name="Bruns T."/>
            <person name="Baldrian P."/>
            <person name="Vilgalys R."/>
            <person name="Henrissat B."/>
            <person name="Grigoriev I.V."/>
            <person name="Hibbett D."/>
            <person name="Nagy L.G."/>
            <person name="Martin F.M."/>
        </authorList>
    </citation>
    <scope>NUCLEOTIDE SEQUENCE</scope>
    <source>
        <strain evidence="1">P2</strain>
    </source>
</reference>
<sequence length="249" mass="27438">MDTSLGFATIQLHPSSASVSLTIFSLILTTCFIQFGNLMTFTKFDFHLIIFWEACLAIYPMPTLPEAGHSAILDPIQVFFFRLPIQSPIACSPCTSSNLPNSGFALPSKSKHSKALSICYQIAGTGRIHGSILTRNTDSEEADTPPFRLARSPFIVVEDCTCMRVGYSGRGLWLDSSNNVYRCSTVSMVTIEGGEYLTLDMGRRSLMPLCTLPVILKDHRGDWALDFDEGMGRIVYCDEEGLVSIVDVV</sequence>
<keyword evidence="2" id="KW-1185">Reference proteome</keyword>
<dbReference type="Proteomes" id="UP000886501">
    <property type="component" value="Unassembled WGS sequence"/>
</dbReference>
<evidence type="ECO:0000313" key="2">
    <source>
        <dbReference type="Proteomes" id="UP000886501"/>
    </source>
</evidence>
<protein>
    <submittedName>
        <fullName evidence="1">Uncharacterized protein</fullName>
    </submittedName>
</protein>
<dbReference type="EMBL" id="MU118015">
    <property type="protein sequence ID" value="KAF9648338.1"/>
    <property type="molecule type" value="Genomic_DNA"/>
</dbReference>
<evidence type="ECO:0000313" key="1">
    <source>
        <dbReference type="EMBL" id="KAF9648338.1"/>
    </source>
</evidence>
<name>A0ACB6ZG95_THEGA</name>
<comment type="caution">
    <text evidence="1">The sequence shown here is derived from an EMBL/GenBank/DDBJ whole genome shotgun (WGS) entry which is preliminary data.</text>
</comment>